<dbReference type="Pfam" id="PF04783">
    <property type="entry name" value="DUF630"/>
    <property type="match status" value="1"/>
</dbReference>
<evidence type="ECO:0000313" key="5">
    <source>
        <dbReference type="Proteomes" id="UP001085076"/>
    </source>
</evidence>
<evidence type="ECO:0000259" key="2">
    <source>
        <dbReference type="Pfam" id="PF04782"/>
    </source>
</evidence>
<evidence type="ECO:0000313" key="4">
    <source>
        <dbReference type="EMBL" id="KAJ0977553.1"/>
    </source>
</evidence>
<sequence>MAVLRRRLEYEGSERWKTKKEITSATAVSSTTSEPRANPGMVQFSALVDIIKPVSAGMGTSNSKIEDDKALVLCRERKRLVSQALDGRCLLADAHVSYIRSLRNTGTALRNFVELVTPADSFLCKSTSVTHEPFPLAEKSALQFSNSSSSFSRHMETVESFSPVPSPLNPVQFHANHMKAGRSIPTTVKEKPPVPVTAALQAEENAPKGTVSQSEENSTAETPPILGTSHWDYFELPHLVDSHYTFQDGRGLYHELDNAGYIRHLREEEGIPQLEEDGENVSRNARDDFVDSEDDFDQPSTAPLVRIFRNRNEVLDSNSIKECPIGLSVETVTSETEPETEQHNEQQTMLSNGTHDEKLSITTPKAAPAVVLPVNGSAKGHGFANNIAVKDFISLMMEIEVLFLKASESGKEVPRMLEANKLNFRPLSIKGTEHKSGATAFLTSCFGCCAEEVHLPEETAPNDVKYLTWHRSASSLSSSSRNIMGATSKDDVEEFNDNDFNSICMNAGSHASTLDRLYAWERKLYDEVKASGIIRKNYEMKCRLLRSQESKAESPYKIDKTRAMVKDLHSRILVALHRIDSISKKIEELRDKELQPQLEELIGGLIRMWEKMLDCHKHQYNILLSLCNNGTTGISVMPESHQQAVLLLEFELNSLGSNFTKWISAHKSYLEAINGWLHKCVYPLRHKSSRRRKNLEFSPRSDGAPPIFVTCGDWLEFLNDKDFPTRKVEVAIQALVGITVKFLPHQAKSHGNISKFSLSRKEGRSEELEKDIWTNETPEELSQEPRQDLDSLLSGLVIFIDQLKIFAESSLDKYVALQKSIDAARNAYEKY</sequence>
<feature type="domain" description="DUF632" evidence="2">
    <location>
        <begin position="394"/>
        <end position="736"/>
    </location>
</feature>
<gene>
    <name evidence="4" type="ORF">J5N97_013027</name>
</gene>
<feature type="domain" description="DUF630" evidence="3">
    <location>
        <begin position="58"/>
        <end position="114"/>
    </location>
</feature>
<reference evidence="4" key="1">
    <citation type="submission" date="2021-03" db="EMBL/GenBank/DDBJ databases">
        <authorList>
            <person name="Li Z."/>
            <person name="Yang C."/>
        </authorList>
    </citation>
    <scope>NUCLEOTIDE SEQUENCE</scope>
    <source>
        <strain evidence="4">Dzin_1.0</strain>
        <tissue evidence="4">Leaf</tissue>
    </source>
</reference>
<evidence type="ECO:0000256" key="1">
    <source>
        <dbReference type="SAM" id="MobiDB-lite"/>
    </source>
</evidence>
<reference evidence="4" key="2">
    <citation type="journal article" date="2022" name="Hortic Res">
        <title>The genome of Dioscorea zingiberensis sheds light on the biosynthesis, origin and evolution of the medicinally important diosgenin saponins.</title>
        <authorList>
            <person name="Li Y."/>
            <person name="Tan C."/>
            <person name="Li Z."/>
            <person name="Guo J."/>
            <person name="Li S."/>
            <person name="Chen X."/>
            <person name="Wang C."/>
            <person name="Dai X."/>
            <person name="Yang H."/>
            <person name="Song W."/>
            <person name="Hou L."/>
            <person name="Xu J."/>
            <person name="Tong Z."/>
            <person name="Xu A."/>
            <person name="Yuan X."/>
            <person name="Wang W."/>
            <person name="Yang Q."/>
            <person name="Chen L."/>
            <person name="Sun Z."/>
            <person name="Wang K."/>
            <person name="Pan B."/>
            <person name="Chen J."/>
            <person name="Bao Y."/>
            <person name="Liu F."/>
            <person name="Qi X."/>
            <person name="Gang D.R."/>
            <person name="Wen J."/>
            <person name="Li J."/>
        </authorList>
    </citation>
    <scope>NUCLEOTIDE SEQUENCE</scope>
    <source>
        <strain evidence="4">Dzin_1.0</strain>
    </source>
</reference>
<evidence type="ECO:0000259" key="3">
    <source>
        <dbReference type="Pfam" id="PF04783"/>
    </source>
</evidence>
<dbReference type="AlphaFoldDB" id="A0A9D5HIE1"/>
<proteinExistence type="predicted"/>
<dbReference type="InterPro" id="IPR006867">
    <property type="entry name" value="DUF632"/>
</dbReference>
<dbReference type="Proteomes" id="UP001085076">
    <property type="component" value="Miscellaneous, Linkage group lg03"/>
</dbReference>
<feature type="region of interest" description="Disordered" evidence="1">
    <location>
        <begin position="201"/>
        <end position="224"/>
    </location>
</feature>
<dbReference type="Pfam" id="PF04782">
    <property type="entry name" value="DUF632"/>
    <property type="match status" value="1"/>
</dbReference>
<dbReference type="PANTHER" id="PTHR21450">
    <property type="entry name" value="PROTEIN ALTERED PHOSPHATE STARVATION RESPONSE 1"/>
    <property type="match status" value="1"/>
</dbReference>
<dbReference type="PANTHER" id="PTHR21450:SF6">
    <property type="entry name" value="EXPRESSED PROTEIN"/>
    <property type="match status" value="1"/>
</dbReference>
<protein>
    <submittedName>
        <fullName evidence="4">Uncharacterized protein</fullName>
    </submittedName>
</protein>
<comment type="caution">
    <text evidence="4">The sequence shown here is derived from an EMBL/GenBank/DDBJ whole genome shotgun (WGS) entry which is preliminary data.</text>
</comment>
<feature type="compositionally biased region" description="Polar residues" evidence="1">
    <location>
        <begin position="210"/>
        <end position="221"/>
    </location>
</feature>
<dbReference type="OrthoDB" id="694308at2759"/>
<keyword evidence="5" id="KW-1185">Reference proteome</keyword>
<dbReference type="EMBL" id="JAGGNH010000003">
    <property type="protein sequence ID" value="KAJ0977553.1"/>
    <property type="molecule type" value="Genomic_DNA"/>
</dbReference>
<organism evidence="4 5">
    <name type="scientific">Dioscorea zingiberensis</name>
    <dbReference type="NCBI Taxonomy" id="325984"/>
    <lineage>
        <taxon>Eukaryota</taxon>
        <taxon>Viridiplantae</taxon>
        <taxon>Streptophyta</taxon>
        <taxon>Embryophyta</taxon>
        <taxon>Tracheophyta</taxon>
        <taxon>Spermatophyta</taxon>
        <taxon>Magnoliopsida</taxon>
        <taxon>Liliopsida</taxon>
        <taxon>Dioscoreales</taxon>
        <taxon>Dioscoreaceae</taxon>
        <taxon>Dioscorea</taxon>
    </lineage>
</organism>
<dbReference type="InterPro" id="IPR006868">
    <property type="entry name" value="DUF630"/>
</dbReference>
<name>A0A9D5HIE1_9LILI</name>
<accession>A0A9D5HIE1</accession>